<reference evidence="7" key="1">
    <citation type="submission" date="2013-10" db="EMBL/GenBank/DDBJ databases">
        <title>Functional metagenomics reveals novel beta-galactosidases not predictable from gene sequences.</title>
        <authorList>
            <person name="Cheng J."/>
            <person name="Engel K."/>
            <person name="Romantsov T."/>
            <person name="Neufeld J.D."/>
            <person name="Rose D.R."/>
            <person name="Charles T.C."/>
        </authorList>
    </citation>
    <scope>NUCLEOTIDE SEQUENCE</scope>
</reference>
<dbReference type="AlphaFoldDB" id="X2LC00"/>
<dbReference type="InterPro" id="IPR037518">
    <property type="entry name" value="MPN"/>
</dbReference>
<keyword evidence="1" id="KW-0645">Protease</keyword>
<feature type="domain" description="MPN" evidence="6">
    <location>
        <begin position="11"/>
        <end position="136"/>
    </location>
</feature>
<protein>
    <submittedName>
        <fullName evidence="7">DNA repair protein RadC</fullName>
    </submittedName>
</protein>
<evidence type="ECO:0000256" key="3">
    <source>
        <dbReference type="ARBA" id="ARBA00022801"/>
    </source>
</evidence>
<accession>X2LC00</accession>
<evidence type="ECO:0000256" key="2">
    <source>
        <dbReference type="ARBA" id="ARBA00022723"/>
    </source>
</evidence>
<dbReference type="PANTHER" id="PTHR30471">
    <property type="entry name" value="DNA REPAIR PROTEIN RADC"/>
    <property type="match status" value="1"/>
</dbReference>
<keyword evidence="5" id="KW-0482">Metalloprotease</keyword>
<dbReference type="PROSITE" id="PS01302">
    <property type="entry name" value="UPF0758"/>
    <property type="match status" value="1"/>
</dbReference>
<dbReference type="PROSITE" id="PS50249">
    <property type="entry name" value="MPN"/>
    <property type="match status" value="1"/>
</dbReference>
<dbReference type="Gene3D" id="3.40.140.10">
    <property type="entry name" value="Cytidine Deaminase, domain 2"/>
    <property type="match status" value="1"/>
</dbReference>
<keyword evidence="2" id="KW-0479">Metal-binding</keyword>
<keyword evidence="3" id="KW-0378">Hydrolase</keyword>
<dbReference type="GO" id="GO:0006508">
    <property type="term" value="P:proteolysis"/>
    <property type="evidence" value="ECO:0007669"/>
    <property type="project" value="UniProtKB-KW"/>
</dbReference>
<dbReference type="GO" id="GO:0008237">
    <property type="term" value="F:metallopeptidase activity"/>
    <property type="evidence" value="ECO:0007669"/>
    <property type="project" value="UniProtKB-KW"/>
</dbReference>
<dbReference type="InterPro" id="IPR025657">
    <property type="entry name" value="RadC_JAB"/>
</dbReference>
<organism evidence="7">
    <name type="scientific">uncultured bacterium lac82</name>
    <dbReference type="NCBI Taxonomy" id="1447247"/>
    <lineage>
        <taxon>Bacteria</taxon>
        <taxon>environmental samples</taxon>
    </lineage>
</organism>
<evidence type="ECO:0000313" key="7">
    <source>
        <dbReference type="EMBL" id="AHN97778.1"/>
    </source>
</evidence>
<dbReference type="EMBL" id="KF796599">
    <property type="protein sequence ID" value="AHN97778.1"/>
    <property type="molecule type" value="Genomic_DNA"/>
</dbReference>
<name>X2LC00_9BACT</name>
<evidence type="ECO:0000256" key="4">
    <source>
        <dbReference type="ARBA" id="ARBA00022833"/>
    </source>
</evidence>
<sequence>MKVQRAESPAMLAGHDAARNFFSACFIGPNAATEMLWVAHVDDHARCIHLGRYAEGQHGAVDLPVREIIADAARLGSAGILLAHNHPSGDPTPSPADCRATRTLARAAEAIDLTVVDHMIFANRNQCQSMRRMGLL</sequence>
<dbReference type="Pfam" id="PF04002">
    <property type="entry name" value="RadC"/>
    <property type="match status" value="1"/>
</dbReference>
<dbReference type="PANTHER" id="PTHR30471:SF3">
    <property type="entry name" value="UPF0758 PROTEIN YEES-RELATED"/>
    <property type="match status" value="1"/>
</dbReference>
<keyword evidence="4" id="KW-0862">Zinc</keyword>
<proteinExistence type="predicted"/>
<dbReference type="GO" id="GO:0046872">
    <property type="term" value="F:metal ion binding"/>
    <property type="evidence" value="ECO:0007669"/>
    <property type="project" value="UniProtKB-KW"/>
</dbReference>
<evidence type="ECO:0000259" key="6">
    <source>
        <dbReference type="PROSITE" id="PS50249"/>
    </source>
</evidence>
<dbReference type="InterPro" id="IPR020891">
    <property type="entry name" value="UPF0758_CS"/>
</dbReference>
<dbReference type="InterPro" id="IPR001405">
    <property type="entry name" value="UPF0758"/>
</dbReference>
<evidence type="ECO:0000256" key="1">
    <source>
        <dbReference type="ARBA" id="ARBA00022670"/>
    </source>
</evidence>
<evidence type="ECO:0000256" key="5">
    <source>
        <dbReference type="ARBA" id="ARBA00023049"/>
    </source>
</evidence>